<evidence type="ECO:0000313" key="3">
    <source>
        <dbReference type="EMBL" id="KFK32896.1"/>
    </source>
</evidence>
<sequence>MVPHPPAPPLADLAFTEDLNRLRARNHRWDDLSYNRIHNVRDRLVIRNNEYWAAERRGATSGIPALNVPSIPIRSRKSWRLSEVSNRSDAKEENPAVRDGSQKISSATDVTGMQRADDVSAWGSVSGESNEPKGPSDASRSKEKGKVDPVDKKAEKKRITAKAKAKLEAGRIPAFRIVELLKFFRLKHPLLKVWVLRFLLLLLSILTAWRSRRVQLFKQLLIFLIILFPVFLLSLRRPD</sequence>
<dbReference type="EMBL" id="CM002874">
    <property type="protein sequence ID" value="KFK32896.1"/>
    <property type="molecule type" value="Genomic_DNA"/>
</dbReference>
<feature type="compositionally biased region" description="Basic and acidic residues" evidence="1">
    <location>
        <begin position="139"/>
        <end position="155"/>
    </location>
</feature>
<organism evidence="3 4">
    <name type="scientific">Arabis alpina</name>
    <name type="common">Alpine rock-cress</name>
    <dbReference type="NCBI Taxonomy" id="50452"/>
    <lineage>
        <taxon>Eukaryota</taxon>
        <taxon>Viridiplantae</taxon>
        <taxon>Streptophyta</taxon>
        <taxon>Embryophyta</taxon>
        <taxon>Tracheophyta</taxon>
        <taxon>Spermatophyta</taxon>
        <taxon>Magnoliopsida</taxon>
        <taxon>eudicotyledons</taxon>
        <taxon>Gunneridae</taxon>
        <taxon>Pentapetalae</taxon>
        <taxon>rosids</taxon>
        <taxon>malvids</taxon>
        <taxon>Brassicales</taxon>
        <taxon>Brassicaceae</taxon>
        <taxon>Arabideae</taxon>
        <taxon>Arabis</taxon>
    </lineage>
</organism>
<keyword evidence="4" id="KW-1185">Reference proteome</keyword>
<evidence type="ECO:0000313" key="4">
    <source>
        <dbReference type="Proteomes" id="UP000029120"/>
    </source>
</evidence>
<keyword evidence="2" id="KW-0472">Membrane</keyword>
<dbReference type="Proteomes" id="UP000029120">
    <property type="component" value="Chromosome 6"/>
</dbReference>
<dbReference type="Gramene" id="KFK32896">
    <property type="protein sequence ID" value="KFK32896"/>
    <property type="gene ID" value="AALP_AA6G302100"/>
</dbReference>
<feature type="transmembrane region" description="Helical" evidence="2">
    <location>
        <begin position="190"/>
        <end position="210"/>
    </location>
</feature>
<keyword evidence="2" id="KW-1133">Transmembrane helix</keyword>
<feature type="transmembrane region" description="Helical" evidence="2">
    <location>
        <begin position="216"/>
        <end position="235"/>
    </location>
</feature>
<evidence type="ECO:0000256" key="2">
    <source>
        <dbReference type="SAM" id="Phobius"/>
    </source>
</evidence>
<protein>
    <submittedName>
        <fullName evidence="3">Uncharacterized protein</fullName>
    </submittedName>
</protein>
<gene>
    <name evidence="3" type="ordered locus">AALP_Aa6g302100</name>
</gene>
<accession>A0A087GSP4</accession>
<feature type="compositionally biased region" description="Polar residues" evidence="1">
    <location>
        <begin position="102"/>
        <end position="111"/>
    </location>
</feature>
<evidence type="ECO:0000256" key="1">
    <source>
        <dbReference type="SAM" id="MobiDB-lite"/>
    </source>
</evidence>
<feature type="compositionally biased region" description="Basic and acidic residues" evidence="1">
    <location>
        <begin position="86"/>
        <end position="96"/>
    </location>
</feature>
<reference evidence="4" key="1">
    <citation type="journal article" date="2015" name="Nat. Plants">
        <title>Genome expansion of Arabis alpina linked with retrotransposition and reduced symmetric DNA methylation.</title>
        <authorList>
            <person name="Willing E.M."/>
            <person name="Rawat V."/>
            <person name="Mandakova T."/>
            <person name="Maumus F."/>
            <person name="James G.V."/>
            <person name="Nordstroem K.J."/>
            <person name="Becker C."/>
            <person name="Warthmann N."/>
            <person name="Chica C."/>
            <person name="Szarzynska B."/>
            <person name="Zytnicki M."/>
            <person name="Albani M.C."/>
            <person name="Kiefer C."/>
            <person name="Bergonzi S."/>
            <person name="Castaings L."/>
            <person name="Mateos J.L."/>
            <person name="Berns M.C."/>
            <person name="Bujdoso N."/>
            <person name="Piofczyk T."/>
            <person name="de Lorenzo L."/>
            <person name="Barrero-Sicilia C."/>
            <person name="Mateos I."/>
            <person name="Piednoel M."/>
            <person name="Hagmann J."/>
            <person name="Chen-Min-Tao R."/>
            <person name="Iglesias-Fernandez R."/>
            <person name="Schuster S.C."/>
            <person name="Alonso-Blanco C."/>
            <person name="Roudier F."/>
            <person name="Carbonero P."/>
            <person name="Paz-Ares J."/>
            <person name="Davis S.J."/>
            <person name="Pecinka A."/>
            <person name="Quesneville H."/>
            <person name="Colot V."/>
            <person name="Lysak M.A."/>
            <person name="Weigel D."/>
            <person name="Coupland G."/>
            <person name="Schneeberger K."/>
        </authorList>
    </citation>
    <scope>NUCLEOTIDE SEQUENCE [LARGE SCALE GENOMIC DNA]</scope>
    <source>
        <strain evidence="4">cv. Pajares</strain>
    </source>
</reference>
<proteinExistence type="predicted"/>
<keyword evidence="2" id="KW-0812">Transmembrane</keyword>
<name>A0A087GSP4_ARAAL</name>
<dbReference type="AlphaFoldDB" id="A0A087GSP4"/>
<feature type="region of interest" description="Disordered" evidence="1">
    <location>
        <begin position="82"/>
        <end position="155"/>
    </location>
</feature>